<accession>A0AAD5FEB0</accession>
<reference evidence="2" key="1">
    <citation type="submission" date="2018-07" db="EMBL/GenBank/DDBJ databases">
        <title>Comparative genomics of catfishes provides insights into carnivory and benthic adaptation.</title>
        <authorList>
            <person name="Zhang Y."/>
            <person name="Wang D."/>
            <person name="Peng Z."/>
            <person name="Zheng S."/>
            <person name="Shao F."/>
            <person name="Tao W."/>
        </authorList>
    </citation>
    <scope>NUCLEOTIDE SEQUENCE</scope>
    <source>
        <strain evidence="2">Chongqing</strain>
    </source>
</reference>
<name>A0AAD5FEB0_SILAS</name>
<feature type="compositionally biased region" description="Basic and acidic residues" evidence="1">
    <location>
        <begin position="34"/>
        <end position="74"/>
    </location>
</feature>
<gene>
    <name evidence="2" type="ORF">C0J50_4080</name>
</gene>
<dbReference type="AlphaFoldDB" id="A0AAD5FEB0"/>
<protein>
    <submittedName>
        <fullName evidence="2">Uncharacterized protein</fullName>
    </submittedName>
</protein>
<evidence type="ECO:0000313" key="2">
    <source>
        <dbReference type="EMBL" id="KAI5613676.1"/>
    </source>
</evidence>
<dbReference type="Proteomes" id="UP001205998">
    <property type="component" value="Unassembled WGS sequence"/>
</dbReference>
<feature type="region of interest" description="Disordered" evidence="1">
    <location>
        <begin position="32"/>
        <end position="74"/>
    </location>
</feature>
<sequence length="74" mass="8388">MIGHKARTVSRRLVVTRRVLRTVVEGGLETVSPQRERTVESSEDRVERGGGRDQPVCERKVDAGAEEERKESRD</sequence>
<dbReference type="EMBL" id="MU562415">
    <property type="protein sequence ID" value="KAI5613676.1"/>
    <property type="molecule type" value="Genomic_DNA"/>
</dbReference>
<evidence type="ECO:0000256" key="1">
    <source>
        <dbReference type="SAM" id="MobiDB-lite"/>
    </source>
</evidence>
<comment type="caution">
    <text evidence="2">The sequence shown here is derived from an EMBL/GenBank/DDBJ whole genome shotgun (WGS) entry which is preliminary data.</text>
</comment>
<proteinExistence type="predicted"/>
<keyword evidence="3" id="KW-1185">Reference proteome</keyword>
<organism evidence="2 3">
    <name type="scientific">Silurus asotus</name>
    <name type="common">Amur catfish</name>
    <name type="synonym">Parasilurus asotus</name>
    <dbReference type="NCBI Taxonomy" id="30991"/>
    <lineage>
        <taxon>Eukaryota</taxon>
        <taxon>Metazoa</taxon>
        <taxon>Chordata</taxon>
        <taxon>Craniata</taxon>
        <taxon>Vertebrata</taxon>
        <taxon>Euteleostomi</taxon>
        <taxon>Actinopterygii</taxon>
        <taxon>Neopterygii</taxon>
        <taxon>Teleostei</taxon>
        <taxon>Ostariophysi</taxon>
        <taxon>Siluriformes</taxon>
        <taxon>Siluridae</taxon>
        <taxon>Silurus</taxon>
    </lineage>
</organism>
<evidence type="ECO:0000313" key="3">
    <source>
        <dbReference type="Proteomes" id="UP001205998"/>
    </source>
</evidence>